<dbReference type="AlphaFoldDB" id="A0A644ZVV0"/>
<gene>
    <name evidence="1" type="ORF">SDC9_91750</name>
</gene>
<accession>A0A644ZVV0</accession>
<reference evidence="1" key="1">
    <citation type="submission" date="2019-08" db="EMBL/GenBank/DDBJ databases">
        <authorList>
            <person name="Kucharzyk K."/>
            <person name="Murdoch R.W."/>
            <person name="Higgins S."/>
            <person name="Loffler F."/>
        </authorList>
    </citation>
    <scope>NUCLEOTIDE SEQUENCE</scope>
</reference>
<evidence type="ECO:0000313" key="1">
    <source>
        <dbReference type="EMBL" id="MPM45065.1"/>
    </source>
</evidence>
<proteinExistence type="predicted"/>
<sequence length="128" mass="14467">MRDHAVFDVLDQRGVHIRKAGWRKAKVAKTHPREGVHYHVDDVVPVAKMVVKRNRHAVAETGKLHGFFEALDDFILPCHAVFQRGNIFIIQALVFAGHIGRLAQMRQRRIKILIACHSSSSSNTARDA</sequence>
<comment type="caution">
    <text evidence="1">The sequence shown here is derived from an EMBL/GenBank/DDBJ whole genome shotgun (WGS) entry which is preliminary data.</text>
</comment>
<organism evidence="1">
    <name type="scientific">bioreactor metagenome</name>
    <dbReference type="NCBI Taxonomy" id="1076179"/>
    <lineage>
        <taxon>unclassified sequences</taxon>
        <taxon>metagenomes</taxon>
        <taxon>ecological metagenomes</taxon>
    </lineage>
</organism>
<dbReference type="EMBL" id="VSSQ01010730">
    <property type="protein sequence ID" value="MPM45065.1"/>
    <property type="molecule type" value="Genomic_DNA"/>
</dbReference>
<name>A0A644ZVV0_9ZZZZ</name>
<protein>
    <submittedName>
        <fullName evidence="1">Uncharacterized protein</fullName>
    </submittedName>
</protein>